<protein>
    <submittedName>
        <fullName evidence="3">Uncharacterized protein</fullName>
    </submittedName>
</protein>
<proteinExistence type="predicted"/>
<comment type="caution">
    <text evidence="3">The sequence shown here is derived from an EMBL/GenBank/DDBJ whole genome shotgun (WGS) entry which is preliminary data.</text>
</comment>
<dbReference type="PROSITE" id="PS51318">
    <property type="entry name" value="TAT"/>
    <property type="match status" value="1"/>
</dbReference>
<feature type="region of interest" description="Disordered" evidence="1">
    <location>
        <begin position="251"/>
        <end position="270"/>
    </location>
</feature>
<dbReference type="InterPro" id="IPR006311">
    <property type="entry name" value="TAT_signal"/>
</dbReference>
<evidence type="ECO:0000256" key="1">
    <source>
        <dbReference type="SAM" id="MobiDB-lite"/>
    </source>
</evidence>
<reference evidence="3 4" key="1">
    <citation type="submission" date="2018-03" db="EMBL/GenBank/DDBJ databases">
        <title>Bioinformatic expansion and discovery of thiopeptide antibiotics.</title>
        <authorList>
            <person name="Schwalen C.J."/>
            <person name="Hudson G.A."/>
            <person name="Mitchell D.A."/>
        </authorList>
    </citation>
    <scope>NUCLEOTIDE SEQUENCE [LARGE SCALE GENOMIC DNA]</scope>
    <source>
        <strain evidence="3 4">ATCC 21389</strain>
    </source>
</reference>
<feature type="region of interest" description="Disordered" evidence="1">
    <location>
        <begin position="281"/>
        <end position="301"/>
    </location>
</feature>
<keyword evidence="2" id="KW-0732">Signal</keyword>
<accession>A0A2V4N0R1</accession>
<evidence type="ECO:0000313" key="3">
    <source>
        <dbReference type="EMBL" id="PYC67393.1"/>
    </source>
</evidence>
<keyword evidence="4" id="KW-1185">Reference proteome</keyword>
<dbReference type="EMBL" id="PYBW01000152">
    <property type="protein sequence ID" value="PYC67393.1"/>
    <property type="molecule type" value="Genomic_DNA"/>
</dbReference>
<feature type="non-terminal residue" evidence="3">
    <location>
        <position position="403"/>
    </location>
</feature>
<feature type="chain" id="PRO_5039691916" evidence="2">
    <location>
        <begin position="32"/>
        <end position="403"/>
    </location>
</feature>
<feature type="compositionally biased region" description="Low complexity" evidence="1">
    <location>
        <begin position="281"/>
        <end position="296"/>
    </location>
</feature>
<organism evidence="3 4">
    <name type="scientific">Streptomyces tateyamensis</name>
    <dbReference type="NCBI Taxonomy" id="565073"/>
    <lineage>
        <taxon>Bacteria</taxon>
        <taxon>Bacillati</taxon>
        <taxon>Actinomycetota</taxon>
        <taxon>Actinomycetes</taxon>
        <taxon>Kitasatosporales</taxon>
        <taxon>Streptomycetaceae</taxon>
        <taxon>Streptomyces</taxon>
    </lineage>
</organism>
<gene>
    <name evidence="3" type="ORF">C7C46_30340</name>
</gene>
<feature type="signal peptide" evidence="2">
    <location>
        <begin position="1"/>
        <end position="31"/>
    </location>
</feature>
<name>A0A2V4N0R1_9ACTN</name>
<dbReference type="Proteomes" id="UP000248039">
    <property type="component" value="Unassembled WGS sequence"/>
</dbReference>
<evidence type="ECO:0000313" key="4">
    <source>
        <dbReference type="Proteomes" id="UP000248039"/>
    </source>
</evidence>
<dbReference type="AlphaFoldDB" id="A0A2V4N0R1"/>
<evidence type="ECO:0000256" key="2">
    <source>
        <dbReference type="SAM" id="SignalP"/>
    </source>
</evidence>
<sequence length="403" mass="40552">MTQSRRLLRFLSHGTGGALALGLLTAPAATAVTGPQLPVVPIPITAPAGPAPALSPTAQAIADARTKAKATGQPVTVDLLTTATSSTLVNPNGTLTTDDYAAPVRIKQGSSWAPIDATLHANIDGTLSPTAASTGLKFSGGGTGPLATVTTADGQQLSVTAPFALPAPTISGATATYAGVLTPDVDLQVTAQPDGGWRDVIIVKTATAAANPALKTVHFTTAANGLTVASDAAGNITYKDSAGKVRLHAPTPMQWDSTMPPPAAPSSGTVTQARSLFAAPAAPATTSTNTSTPDAPGDSAHVAPITVNATATGIDLTPDQNVLGKGSAPWFIDPSISDDSGTQHWGQVQENHPDTKNYDPQFPLGTGYCGYSAPEDCTGLARYRASFPIGNSPSLSTQPGGAP</sequence>